<dbReference type="Gene3D" id="1.10.418.10">
    <property type="entry name" value="Calponin-like domain"/>
    <property type="match status" value="1"/>
</dbReference>
<dbReference type="Pfam" id="PF00307">
    <property type="entry name" value="CH"/>
    <property type="match status" value="1"/>
</dbReference>
<comment type="caution">
    <text evidence="9">The sequence shown here is derived from an EMBL/GenBank/DDBJ whole genome shotgun (WGS) entry which is preliminary data.</text>
</comment>
<organism evidence="9 10">
    <name type="scientific">Adiantum capillus-veneris</name>
    <name type="common">Maidenhair fern</name>
    <dbReference type="NCBI Taxonomy" id="13818"/>
    <lineage>
        <taxon>Eukaryota</taxon>
        <taxon>Viridiplantae</taxon>
        <taxon>Streptophyta</taxon>
        <taxon>Embryophyta</taxon>
        <taxon>Tracheophyta</taxon>
        <taxon>Polypodiopsida</taxon>
        <taxon>Polypodiidae</taxon>
        <taxon>Polypodiales</taxon>
        <taxon>Pteridineae</taxon>
        <taxon>Pteridaceae</taxon>
        <taxon>Vittarioideae</taxon>
        <taxon>Adiantum</taxon>
    </lineage>
</organism>
<evidence type="ECO:0000256" key="3">
    <source>
        <dbReference type="ARBA" id="ARBA00023175"/>
    </source>
</evidence>
<feature type="domain" description="Kinesin motor" evidence="8">
    <location>
        <begin position="443"/>
        <end position="756"/>
    </location>
</feature>
<evidence type="ECO:0000256" key="6">
    <source>
        <dbReference type="SAM" id="MobiDB-lite"/>
    </source>
</evidence>
<dbReference type="GO" id="GO:0005524">
    <property type="term" value="F:ATP binding"/>
    <property type="evidence" value="ECO:0007669"/>
    <property type="project" value="UniProtKB-UniRule"/>
</dbReference>
<sequence length="1093" mass="120545">MDNQKLHGRSLFQLGSPIQESPEQRRLYRGEMESNAGFKPEVSPAYMADTRLASRKVNETAERRFQAASWIQSMVGPLHLSAEPSEDEFRLCLRNGIVLCNLINRVRPGSVPKIVDSSVLASSTESAGLSAFQHSQNLRNFLVAVEEMKLPSFDFSDLEKGGLGVGSSTKVVDCVLSVKAYHDWQQRGGQGSRGALKTSCPPKESLTGPQLADTQREWGLDSPKNKVDGSSHLVGIAQSTTMVKSAEDVQKAWAYSDSSVAWVEHICHKFVDTFMAKSRNAIHVSGFVIPEMKLPCQALLKLVMAVLDDKNPEEVAMLVEYMLKKVIAEFSQQAPSSMGQILKEERIHSLGLSKTLQGGLGSFEGLNQNYALRVGAQNKELKELKSALESIRFQFEKAQYGWAEEMKALDGKLHGLVQVATEYHKVAAENRELYNQVQDLRGNIRVYCRVRPFLPGQNGTISTVDAIVDGASIVIVNPARQGKDQRKAFSFNKVFGPSTSQEQVFLDTQPLIRSVLDGYNVCIFAYGQTGSGKTYTMSGPNNPSYKDWGVNFRALHDLFEICDLRKNVMRYEVGVQMIEIYNEQIRNNSQQNGLNVPDAKLLPVISTEDVLELMDMGQRNRAVGATALNDRSSRSHSVLTVHIKGIDLSNGCVLRGCLHLVDLAGSERVDKSEAAGDRLKEAQHINKSLSALGDVIAALAQKSSHIPYRNSKLTQLLQDSLGGQAKTLMFVHISPDCDFYGETISTLKFAERVATVELGAAHTNKESSDVKELKNQIAFLKDALAKKDLEVEFLQEEFRLRGFDVLQDRQGIKAVSSGSTTVTRHGNGNLPMVEMHNLKVHGSPERCVQNVVSPFVTGYARTHEAEEDSLKRRVSEATSPESWCSSGSVVISYPASTARIESKTGSKKNKIRHGSFDELDSNFPGVLYEFDELDEGSEINSSTHSKQTNRKEASNFLLSCIPPMTKSSSTRDLRTLPPATMQPTTRVVAESGENYFTEDDETISDYSEADSWHTATTDHDMSVAIFGKRRKDGDRGFLGHQQSGHLVKKPIGAQGQAMPNSPKRSVVGLSEEAKRRGGKATPEAKSFASKRPV</sequence>
<evidence type="ECO:0000259" key="8">
    <source>
        <dbReference type="PROSITE" id="PS50067"/>
    </source>
</evidence>
<comment type="similarity">
    <text evidence="1">Belongs to the TRAFAC class myosin-kinesin ATPase superfamily. Kinesin family. KIN-14 subfamily.</text>
</comment>
<keyword evidence="10" id="KW-1185">Reference proteome</keyword>
<dbReference type="EMBL" id="JABFUD020000012">
    <property type="protein sequence ID" value="KAI5072317.1"/>
    <property type="molecule type" value="Genomic_DNA"/>
</dbReference>
<keyword evidence="3 4" id="KW-0505">Motor protein</keyword>
<dbReference type="Pfam" id="PF00225">
    <property type="entry name" value="Kinesin"/>
    <property type="match status" value="1"/>
</dbReference>
<dbReference type="AlphaFoldDB" id="A0A9D4UR61"/>
<dbReference type="InterPro" id="IPR001715">
    <property type="entry name" value="CH_dom"/>
</dbReference>
<evidence type="ECO:0000313" key="10">
    <source>
        <dbReference type="Proteomes" id="UP000886520"/>
    </source>
</evidence>
<dbReference type="PANTHER" id="PTHR47972">
    <property type="entry name" value="KINESIN-LIKE PROTEIN KLP-3"/>
    <property type="match status" value="1"/>
</dbReference>
<dbReference type="GO" id="GO:0007018">
    <property type="term" value="P:microtubule-based movement"/>
    <property type="evidence" value="ECO:0007669"/>
    <property type="project" value="InterPro"/>
</dbReference>
<keyword evidence="4" id="KW-0067">ATP-binding</keyword>
<accession>A0A9D4UR61</accession>
<dbReference type="PRINTS" id="PR00380">
    <property type="entry name" value="KINESINHEAVY"/>
</dbReference>
<dbReference type="GO" id="GO:0003777">
    <property type="term" value="F:microtubule motor activity"/>
    <property type="evidence" value="ECO:0007669"/>
    <property type="project" value="InterPro"/>
</dbReference>
<dbReference type="InterPro" id="IPR027417">
    <property type="entry name" value="P-loop_NTPase"/>
</dbReference>
<dbReference type="PROSITE" id="PS50021">
    <property type="entry name" value="CH"/>
    <property type="match status" value="1"/>
</dbReference>
<feature type="region of interest" description="Disordered" evidence="6">
    <location>
        <begin position="1050"/>
        <end position="1093"/>
    </location>
</feature>
<gene>
    <name evidence="9" type="ORF">GOP47_0012423</name>
</gene>
<feature type="coiled-coil region" evidence="5">
    <location>
        <begin position="763"/>
        <end position="797"/>
    </location>
</feature>
<dbReference type="Proteomes" id="UP000886520">
    <property type="component" value="Chromosome 12"/>
</dbReference>
<name>A0A9D4UR61_ADICA</name>
<dbReference type="SMART" id="SM00129">
    <property type="entry name" value="KISc"/>
    <property type="match status" value="1"/>
</dbReference>
<keyword evidence="5" id="KW-0175">Coiled coil</keyword>
<dbReference type="SUPFAM" id="SSF52540">
    <property type="entry name" value="P-loop containing nucleoside triphosphate hydrolases"/>
    <property type="match status" value="1"/>
</dbReference>
<dbReference type="PANTHER" id="PTHR47972:SF28">
    <property type="entry name" value="KINESIN-LIKE PROTEIN KLP-3"/>
    <property type="match status" value="1"/>
</dbReference>
<dbReference type="FunFam" id="1.10.418.10:FF:000073">
    <property type="entry name" value="Kinesin-like protein KIN-14L"/>
    <property type="match status" value="1"/>
</dbReference>
<evidence type="ECO:0000313" key="9">
    <source>
        <dbReference type="EMBL" id="KAI5072317.1"/>
    </source>
</evidence>
<dbReference type="InterPro" id="IPR027640">
    <property type="entry name" value="Kinesin-like_fam"/>
</dbReference>
<dbReference type="PROSITE" id="PS50067">
    <property type="entry name" value="KINESIN_MOTOR_2"/>
    <property type="match status" value="1"/>
</dbReference>
<dbReference type="InterPro" id="IPR036961">
    <property type="entry name" value="Kinesin_motor_dom_sf"/>
</dbReference>
<feature type="region of interest" description="Disordered" evidence="6">
    <location>
        <begin position="186"/>
        <end position="223"/>
    </location>
</feature>
<dbReference type="FunFam" id="3.40.850.10:FF:000111">
    <property type="entry name" value="p-loop nucleoside triphosphate hydrolase superfamily protein with CH (Calponin Homology) domain"/>
    <property type="match status" value="1"/>
</dbReference>
<evidence type="ECO:0000256" key="5">
    <source>
        <dbReference type="SAM" id="Coils"/>
    </source>
</evidence>
<dbReference type="CDD" id="cd21203">
    <property type="entry name" value="CH_AtKIN14-like"/>
    <property type="match status" value="1"/>
</dbReference>
<dbReference type="FunFam" id="3.40.850.10:FF:000178">
    <property type="entry name" value="Kinesin-related protein3"/>
    <property type="match status" value="1"/>
</dbReference>
<keyword evidence="2" id="KW-0934">Plastid</keyword>
<protein>
    <submittedName>
        <fullName evidence="9">Uncharacterized protein</fullName>
    </submittedName>
</protein>
<evidence type="ECO:0000256" key="4">
    <source>
        <dbReference type="PROSITE-ProRule" id="PRU00283"/>
    </source>
</evidence>
<dbReference type="InterPro" id="IPR036872">
    <property type="entry name" value="CH_dom_sf"/>
</dbReference>
<reference evidence="9" key="1">
    <citation type="submission" date="2021-01" db="EMBL/GenBank/DDBJ databases">
        <title>Adiantum capillus-veneris genome.</title>
        <authorList>
            <person name="Fang Y."/>
            <person name="Liao Q."/>
        </authorList>
    </citation>
    <scope>NUCLEOTIDE SEQUENCE</scope>
    <source>
        <strain evidence="9">H3</strain>
        <tissue evidence="9">Leaf</tissue>
    </source>
</reference>
<proteinExistence type="inferred from homology"/>
<dbReference type="SUPFAM" id="SSF47576">
    <property type="entry name" value="Calponin-homology domain, CH-domain"/>
    <property type="match status" value="1"/>
</dbReference>
<dbReference type="GO" id="GO:0015630">
    <property type="term" value="C:microtubule cytoskeleton"/>
    <property type="evidence" value="ECO:0007669"/>
    <property type="project" value="TreeGrafter"/>
</dbReference>
<dbReference type="OrthoDB" id="3176171at2759"/>
<dbReference type="SMART" id="SM00033">
    <property type="entry name" value="CH"/>
    <property type="match status" value="1"/>
</dbReference>
<keyword evidence="2" id="KW-0150">Chloroplast</keyword>
<dbReference type="GO" id="GO:0008017">
    <property type="term" value="F:microtubule binding"/>
    <property type="evidence" value="ECO:0007669"/>
    <property type="project" value="InterPro"/>
</dbReference>
<dbReference type="InterPro" id="IPR001752">
    <property type="entry name" value="Kinesin_motor_dom"/>
</dbReference>
<evidence type="ECO:0000259" key="7">
    <source>
        <dbReference type="PROSITE" id="PS50021"/>
    </source>
</evidence>
<feature type="compositionally biased region" description="Basic and acidic residues" evidence="6">
    <location>
        <begin position="214"/>
        <end position="223"/>
    </location>
</feature>
<feature type="domain" description="Calponin-homology (CH)" evidence="7">
    <location>
        <begin position="61"/>
        <end position="183"/>
    </location>
</feature>
<feature type="binding site" evidence="4">
    <location>
        <begin position="527"/>
        <end position="534"/>
    </location>
    <ligand>
        <name>ATP</name>
        <dbReference type="ChEBI" id="CHEBI:30616"/>
    </ligand>
</feature>
<keyword evidence="4" id="KW-0547">Nucleotide-binding</keyword>
<evidence type="ECO:0000256" key="2">
    <source>
        <dbReference type="ARBA" id="ARBA00022528"/>
    </source>
</evidence>
<evidence type="ECO:0000256" key="1">
    <source>
        <dbReference type="ARBA" id="ARBA00010899"/>
    </source>
</evidence>
<dbReference type="Gene3D" id="3.40.850.10">
    <property type="entry name" value="Kinesin motor domain"/>
    <property type="match status" value="1"/>
</dbReference>